<protein>
    <submittedName>
        <fullName evidence="6">Peroxiredoxin</fullName>
    </submittedName>
</protein>
<dbReference type="InterPro" id="IPR013766">
    <property type="entry name" value="Thioredoxin_domain"/>
</dbReference>
<proteinExistence type="predicted"/>
<dbReference type="CDD" id="cd03014">
    <property type="entry name" value="PRX_Atyp2cys"/>
    <property type="match status" value="1"/>
</dbReference>
<name>A0A7X6N5R3_9LACO</name>
<evidence type="ECO:0000313" key="7">
    <source>
        <dbReference type="Proteomes" id="UP000549765"/>
    </source>
</evidence>
<dbReference type="InterPro" id="IPR036249">
    <property type="entry name" value="Thioredoxin-like_sf"/>
</dbReference>
<sequence length="166" mass="18548">MDIFVGEDKFQTVGEPVSVGMELPHFKLIDAEGNKVKTADLLGKVTLISVVPNIETNICALQTKHFNEVIDKYNDINFITVSTNSVEEQTKWCAAEGVENMKMLSDKEESFGYAMNLFIEATAFDARSIYIIDENGQIVYRQIVEITGTEPDYADAQAKLDEILAK</sequence>
<dbReference type="InterPro" id="IPR000866">
    <property type="entry name" value="AhpC/TSA"/>
</dbReference>
<keyword evidence="3" id="KW-1015">Disulfide bond</keyword>
<dbReference type="InterPro" id="IPR050455">
    <property type="entry name" value="Tpx_Peroxidase_subfamily"/>
</dbReference>
<dbReference type="AlphaFoldDB" id="A0A7X6N5R3"/>
<comment type="caution">
    <text evidence="6">The sequence shown here is derived from an EMBL/GenBank/DDBJ whole genome shotgun (WGS) entry which is preliminary data.</text>
</comment>
<dbReference type="PROSITE" id="PS51352">
    <property type="entry name" value="THIOREDOXIN_2"/>
    <property type="match status" value="1"/>
</dbReference>
<reference evidence="6 7" key="1">
    <citation type="submission" date="2020-04" db="EMBL/GenBank/DDBJ databases">
        <title>MicrobeNet Type strains.</title>
        <authorList>
            <person name="Nicholson A.C."/>
        </authorList>
    </citation>
    <scope>NUCLEOTIDE SEQUENCE [LARGE SCALE GENOMIC DNA]</scope>
    <source>
        <strain evidence="6 7">CCUG 61472</strain>
    </source>
</reference>
<evidence type="ECO:0000256" key="1">
    <source>
        <dbReference type="ARBA" id="ARBA00022559"/>
    </source>
</evidence>
<dbReference type="Proteomes" id="UP000549765">
    <property type="component" value="Unassembled WGS sequence"/>
</dbReference>
<keyword evidence="1" id="KW-0560">Oxidoreductase</keyword>
<dbReference type="PANTHER" id="PTHR43110">
    <property type="entry name" value="THIOL PEROXIDASE"/>
    <property type="match status" value="1"/>
</dbReference>
<evidence type="ECO:0000256" key="4">
    <source>
        <dbReference type="ARBA" id="ARBA00023284"/>
    </source>
</evidence>
<gene>
    <name evidence="6" type="ORF">HF964_06800</name>
</gene>
<evidence type="ECO:0000256" key="3">
    <source>
        <dbReference type="ARBA" id="ARBA00023157"/>
    </source>
</evidence>
<keyword evidence="2" id="KW-0049">Antioxidant</keyword>
<dbReference type="PANTHER" id="PTHR43110:SF1">
    <property type="entry name" value="THIOL PEROXIDASE"/>
    <property type="match status" value="1"/>
</dbReference>
<evidence type="ECO:0000256" key="2">
    <source>
        <dbReference type="ARBA" id="ARBA00022862"/>
    </source>
</evidence>
<dbReference type="RefSeq" id="WP_168722300.1">
    <property type="nucleotide sequence ID" value="NZ_JAAXPN010000007.1"/>
</dbReference>
<organism evidence="6 7">
    <name type="scientific">Periweissella fabalis</name>
    <dbReference type="NCBI Taxonomy" id="1070421"/>
    <lineage>
        <taxon>Bacteria</taxon>
        <taxon>Bacillati</taxon>
        <taxon>Bacillota</taxon>
        <taxon>Bacilli</taxon>
        <taxon>Lactobacillales</taxon>
        <taxon>Lactobacillaceae</taxon>
        <taxon>Periweissella</taxon>
    </lineage>
</organism>
<keyword evidence="7" id="KW-1185">Reference proteome</keyword>
<evidence type="ECO:0000313" key="6">
    <source>
        <dbReference type="EMBL" id="NKZ24503.1"/>
    </source>
</evidence>
<dbReference type="Pfam" id="PF00578">
    <property type="entry name" value="AhpC-TSA"/>
    <property type="match status" value="1"/>
</dbReference>
<dbReference type="Gene3D" id="3.40.30.10">
    <property type="entry name" value="Glutaredoxin"/>
    <property type="match status" value="1"/>
</dbReference>
<dbReference type="SUPFAM" id="SSF52833">
    <property type="entry name" value="Thioredoxin-like"/>
    <property type="match status" value="1"/>
</dbReference>
<dbReference type="InterPro" id="IPR002065">
    <property type="entry name" value="TPX"/>
</dbReference>
<dbReference type="GO" id="GO:0008379">
    <property type="term" value="F:thioredoxin peroxidase activity"/>
    <property type="evidence" value="ECO:0007669"/>
    <property type="project" value="InterPro"/>
</dbReference>
<feature type="domain" description="Thioredoxin" evidence="5">
    <location>
        <begin position="17"/>
        <end position="165"/>
    </location>
</feature>
<keyword evidence="4" id="KW-0676">Redox-active center</keyword>
<keyword evidence="1" id="KW-0575">Peroxidase</keyword>
<dbReference type="EMBL" id="JAAXPN010000007">
    <property type="protein sequence ID" value="NKZ24503.1"/>
    <property type="molecule type" value="Genomic_DNA"/>
</dbReference>
<accession>A0A7X6N5R3</accession>
<evidence type="ECO:0000259" key="5">
    <source>
        <dbReference type="PROSITE" id="PS51352"/>
    </source>
</evidence>